<keyword evidence="9 11" id="KW-0520">NAD</keyword>
<dbReference type="GO" id="GO:0005524">
    <property type="term" value="F:ATP binding"/>
    <property type="evidence" value="ECO:0007669"/>
    <property type="project" value="UniProtKB-KW"/>
</dbReference>
<dbReference type="PANTHER" id="PTHR39321:SF3">
    <property type="entry name" value="PHOSPHOPANTETHEINE ADENYLYLTRANSFERASE"/>
    <property type="match status" value="1"/>
</dbReference>
<evidence type="ECO:0000259" key="12">
    <source>
        <dbReference type="Pfam" id="PF01467"/>
    </source>
</evidence>
<dbReference type="UniPathway" id="UPA00253">
    <property type="reaction ID" value="UER00332"/>
</dbReference>
<evidence type="ECO:0000256" key="9">
    <source>
        <dbReference type="ARBA" id="ARBA00023027"/>
    </source>
</evidence>
<evidence type="ECO:0000256" key="6">
    <source>
        <dbReference type="ARBA" id="ARBA00022695"/>
    </source>
</evidence>
<evidence type="ECO:0000256" key="8">
    <source>
        <dbReference type="ARBA" id="ARBA00022840"/>
    </source>
</evidence>
<gene>
    <name evidence="11 13" type="primary">nadD</name>
    <name evidence="13" type="ORF">SPIRO4BDMA_70173</name>
</gene>
<dbReference type="PANTHER" id="PTHR39321">
    <property type="entry name" value="NICOTINATE-NUCLEOTIDE ADENYLYLTRANSFERASE-RELATED"/>
    <property type="match status" value="1"/>
</dbReference>
<keyword evidence="7 11" id="KW-0547">Nucleotide-binding</keyword>
<keyword evidence="4 11" id="KW-0662">Pyridine nucleotide biosynthesis</keyword>
<evidence type="ECO:0000256" key="1">
    <source>
        <dbReference type="ARBA" id="ARBA00002324"/>
    </source>
</evidence>
<evidence type="ECO:0000256" key="10">
    <source>
        <dbReference type="ARBA" id="ARBA00048721"/>
    </source>
</evidence>
<dbReference type="EMBL" id="FWDO01000007">
    <property type="protein sequence ID" value="SLM19751.1"/>
    <property type="molecule type" value="Genomic_DNA"/>
</dbReference>
<evidence type="ECO:0000256" key="2">
    <source>
        <dbReference type="ARBA" id="ARBA00005019"/>
    </source>
</evidence>
<comment type="catalytic activity">
    <reaction evidence="10 11">
        <text>nicotinate beta-D-ribonucleotide + ATP + H(+) = deamido-NAD(+) + diphosphate</text>
        <dbReference type="Rhea" id="RHEA:22860"/>
        <dbReference type="ChEBI" id="CHEBI:15378"/>
        <dbReference type="ChEBI" id="CHEBI:30616"/>
        <dbReference type="ChEBI" id="CHEBI:33019"/>
        <dbReference type="ChEBI" id="CHEBI:57502"/>
        <dbReference type="ChEBI" id="CHEBI:58437"/>
        <dbReference type="EC" id="2.7.7.18"/>
    </reaction>
</comment>
<dbReference type="GO" id="GO:0004515">
    <property type="term" value="F:nicotinate-nucleotide adenylyltransferase activity"/>
    <property type="evidence" value="ECO:0007669"/>
    <property type="project" value="UniProtKB-UniRule"/>
</dbReference>
<protein>
    <recommendedName>
        <fullName evidence="11">Probable nicotinate-nucleotide adenylyltransferase</fullName>
        <ecNumber evidence="11">2.7.7.18</ecNumber>
    </recommendedName>
    <alternativeName>
        <fullName evidence="11">Deamido-NAD(+) diphosphorylase</fullName>
    </alternativeName>
    <alternativeName>
        <fullName evidence="11">Deamido-NAD(+) pyrophosphorylase</fullName>
    </alternativeName>
    <alternativeName>
        <fullName evidence="11">Nicotinate mononucleotide adenylyltransferase</fullName>
        <shortName evidence="11">NaMN adenylyltransferase</shortName>
    </alternativeName>
</protein>
<evidence type="ECO:0000256" key="4">
    <source>
        <dbReference type="ARBA" id="ARBA00022642"/>
    </source>
</evidence>
<dbReference type="NCBIfam" id="TIGR00482">
    <property type="entry name" value="nicotinate (nicotinamide) nucleotide adenylyltransferase"/>
    <property type="match status" value="1"/>
</dbReference>
<dbReference type="InterPro" id="IPR005248">
    <property type="entry name" value="NadD/NMNAT"/>
</dbReference>
<proteinExistence type="inferred from homology"/>
<dbReference type="CDD" id="cd02165">
    <property type="entry name" value="NMNAT"/>
    <property type="match status" value="1"/>
</dbReference>
<dbReference type="InterPro" id="IPR004821">
    <property type="entry name" value="Cyt_trans-like"/>
</dbReference>
<dbReference type="SUPFAM" id="SSF52374">
    <property type="entry name" value="Nucleotidylyl transferase"/>
    <property type="match status" value="1"/>
</dbReference>
<dbReference type="AlphaFoldDB" id="A0A3P3XTY2"/>
<reference evidence="13" key="1">
    <citation type="submission" date="2017-02" db="EMBL/GenBank/DDBJ databases">
        <authorList>
            <person name="Regsiter A."/>
            <person name="William W."/>
        </authorList>
    </citation>
    <scope>NUCLEOTIDE SEQUENCE</scope>
    <source>
        <strain evidence="13">BdmA 4</strain>
    </source>
</reference>
<accession>A0A3P3XTY2</accession>
<keyword evidence="8 11" id="KW-0067">ATP-binding</keyword>
<evidence type="ECO:0000256" key="3">
    <source>
        <dbReference type="ARBA" id="ARBA00009014"/>
    </source>
</evidence>
<evidence type="ECO:0000256" key="7">
    <source>
        <dbReference type="ARBA" id="ARBA00022741"/>
    </source>
</evidence>
<dbReference type="EC" id="2.7.7.18" evidence="11"/>
<organism evidence="13">
    <name type="scientific">uncultured spirochete</name>
    <dbReference type="NCBI Taxonomy" id="156406"/>
    <lineage>
        <taxon>Bacteria</taxon>
        <taxon>Pseudomonadati</taxon>
        <taxon>Spirochaetota</taxon>
        <taxon>Spirochaetia</taxon>
        <taxon>Spirochaetales</taxon>
        <taxon>environmental samples</taxon>
    </lineage>
</organism>
<dbReference type="Pfam" id="PF01467">
    <property type="entry name" value="CTP_transf_like"/>
    <property type="match status" value="1"/>
</dbReference>
<dbReference type="InterPro" id="IPR014729">
    <property type="entry name" value="Rossmann-like_a/b/a_fold"/>
</dbReference>
<comment type="function">
    <text evidence="1 11">Catalyzes the reversible adenylation of nicotinate mononucleotide (NaMN) to nicotinic acid adenine dinucleotide (NaAD).</text>
</comment>
<comment type="similarity">
    <text evidence="3 11">Belongs to the NadD family.</text>
</comment>
<sequence>MRIAIVGGSFNPPHIGHLILAEEVLATRNYDKVLLIPANLPPHKVPQHDPGAKMRLVMLSASIEGWQEIIVEPCELQRQGISYTIDTLREIPQKYNCDGKPGLIIGDDLALDFLTAWKNPEKILDLADLIIAHRLYAEKVNLAYPHRYIDNIIIPISSSLVRERIAQRGAWRSLVMPRVRETIETHGLYRNT</sequence>
<evidence type="ECO:0000256" key="11">
    <source>
        <dbReference type="HAMAP-Rule" id="MF_00244"/>
    </source>
</evidence>
<feature type="domain" description="Cytidyltransferase-like" evidence="12">
    <location>
        <begin position="5"/>
        <end position="164"/>
    </location>
</feature>
<evidence type="ECO:0000256" key="5">
    <source>
        <dbReference type="ARBA" id="ARBA00022679"/>
    </source>
</evidence>
<dbReference type="HAMAP" id="MF_00244">
    <property type="entry name" value="NaMN_adenylyltr"/>
    <property type="match status" value="1"/>
</dbReference>
<dbReference type="GO" id="GO:0009435">
    <property type="term" value="P:NAD+ biosynthetic process"/>
    <property type="evidence" value="ECO:0007669"/>
    <property type="project" value="UniProtKB-UniRule"/>
</dbReference>
<keyword evidence="6 11" id="KW-0548">Nucleotidyltransferase</keyword>
<keyword evidence="5 11" id="KW-0808">Transferase</keyword>
<name>A0A3P3XTY2_9SPIR</name>
<comment type="pathway">
    <text evidence="2 11">Cofactor biosynthesis; NAD(+) biosynthesis; deamido-NAD(+) from nicotinate D-ribonucleotide: step 1/1.</text>
</comment>
<evidence type="ECO:0000313" key="13">
    <source>
        <dbReference type="EMBL" id="SLM19751.1"/>
    </source>
</evidence>
<dbReference type="Gene3D" id="3.40.50.620">
    <property type="entry name" value="HUPs"/>
    <property type="match status" value="1"/>
</dbReference>